<evidence type="ECO:0000313" key="3">
    <source>
        <dbReference type="Proteomes" id="UP000076761"/>
    </source>
</evidence>
<feature type="compositionally biased region" description="Basic and acidic residues" evidence="1">
    <location>
        <begin position="423"/>
        <end position="450"/>
    </location>
</feature>
<feature type="compositionally biased region" description="Basic and acidic residues" evidence="1">
    <location>
        <begin position="760"/>
        <end position="770"/>
    </location>
</feature>
<evidence type="ECO:0000256" key="1">
    <source>
        <dbReference type="SAM" id="MobiDB-lite"/>
    </source>
</evidence>
<feature type="compositionally biased region" description="Polar residues" evidence="1">
    <location>
        <begin position="706"/>
        <end position="718"/>
    </location>
</feature>
<proteinExistence type="predicted"/>
<feature type="region of interest" description="Disordered" evidence="1">
    <location>
        <begin position="414"/>
        <end position="458"/>
    </location>
</feature>
<name>A0A165TI01_9AGAM</name>
<organism evidence="2 3">
    <name type="scientific">Neolentinus lepideus HHB14362 ss-1</name>
    <dbReference type="NCBI Taxonomy" id="1314782"/>
    <lineage>
        <taxon>Eukaryota</taxon>
        <taxon>Fungi</taxon>
        <taxon>Dikarya</taxon>
        <taxon>Basidiomycota</taxon>
        <taxon>Agaricomycotina</taxon>
        <taxon>Agaricomycetes</taxon>
        <taxon>Gloeophyllales</taxon>
        <taxon>Gloeophyllaceae</taxon>
        <taxon>Neolentinus</taxon>
    </lineage>
</organism>
<protein>
    <submittedName>
        <fullName evidence="2">Uncharacterized protein</fullName>
    </submittedName>
</protein>
<keyword evidence="3" id="KW-1185">Reference proteome</keyword>
<feature type="compositionally biased region" description="Basic residues" evidence="1">
    <location>
        <begin position="690"/>
        <end position="700"/>
    </location>
</feature>
<evidence type="ECO:0000313" key="2">
    <source>
        <dbReference type="EMBL" id="KZT26695.1"/>
    </source>
</evidence>
<reference evidence="2 3" key="1">
    <citation type="journal article" date="2016" name="Mol. Biol. Evol.">
        <title>Comparative Genomics of Early-Diverging Mushroom-Forming Fungi Provides Insights into the Origins of Lignocellulose Decay Capabilities.</title>
        <authorList>
            <person name="Nagy L.G."/>
            <person name="Riley R."/>
            <person name="Tritt A."/>
            <person name="Adam C."/>
            <person name="Daum C."/>
            <person name="Floudas D."/>
            <person name="Sun H."/>
            <person name="Yadav J.S."/>
            <person name="Pangilinan J."/>
            <person name="Larsson K.H."/>
            <person name="Matsuura K."/>
            <person name="Barry K."/>
            <person name="Labutti K."/>
            <person name="Kuo R."/>
            <person name="Ohm R.A."/>
            <person name="Bhattacharya S.S."/>
            <person name="Shirouzu T."/>
            <person name="Yoshinaga Y."/>
            <person name="Martin F.M."/>
            <person name="Grigoriev I.V."/>
            <person name="Hibbett D.S."/>
        </authorList>
    </citation>
    <scope>NUCLEOTIDE SEQUENCE [LARGE SCALE GENOMIC DNA]</scope>
    <source>
        <strain evidence="2 3">HHB14362 ss-1</strain>
    </source>
</reference>
<feature type="region of interest" description="Disordered" evidence="1">
    <location>
        <begin position="872"/>
        <end position="897"/>
    </location>
</feature>
<dbReference type="EMBL" id="KV425565">
    <property type="protein sequence ID" value="KZT26695.1"/>
    <property type="molecule type" value="Genomic_DNA"/>
</dbReference>
<feature type="compositionally biased region" description="Acidic residues" evidence="1">
    <location>
        <begin position="776"/>
        <end position="834"/>
    </location>
</feature>
<sequence length="897" mass="98290">MSTMIHNTLANIAFTPLPSGAVYGTVASTSTVAWTARLPPAPNIRLFKFTRRLDLLQRPVPWHGESQQSWSLRFATYGRLLILKHCRRQRQLKALEAAPRLRRLVNGECYEEYESPRRISCTKRRRQVCDGRSWSCGVRGPRPDFVKKCKTRVLTQEERELYITLDIFPDEEEYEKHIRESMEIVDRLVARARCYVPMDTREDKNLMPFFGLDVNTAKATDNRTALPASVCLSNSIGPGTSADVSSSVHVPDVIEDREVYEARPICPPVPVTGSLGSASACTVSSRTSKRLSLLKRLLPYGRGTRKGRTSCKPTGDSHELSACLLSRCRQDRKLTLNGHHSPAAIIAKTRRRRFRLARGRLRLHFKAVAGATYPSFHFTDLKVGPAETEPVRTPQSVPQFSQWCNEDSYGVERTVKKGKHRSGLPDDGEKSKTRRTVREALKPKSMRENVQDEETPEAAATAETLRSCYVLPEEPVSLPATPVLGLTSPAMADNLDTFAPEVVEEEALDLSASSRTDDDVVLEPVSPPATPVLALSSPAMADTIAQEVVEEDLSASGRTEDDVVLEPVSLPATPVLAPSSPVMADTLAHEAVEEDAMDLFTSGRTEDDVALDAVAMDDLASNADESAAPPKSPPPVKLTVKLPWRRVIKRIQEKKLEEEDLVASLCSFSLDSSAPSGHGDELPDSAGPTRSKRSRQHRRGLLGDASRSSTRHLVSQGRQGRLQLRPEDAPYSSKPADSAVSKPTDELMEDVDVADSPGHAVDRQEPKDDPVGETMFADEDDADTDEESAVEDSGAETASEDEGATEESSDEDGDEEADEDEDADDGDHMDDEPGDSPTQLPPPKKLTIRIPPSFDALLKAASKSLESMSVVVPAHLSPRQDHPDGSAPDEAMEDGGR</sequence>
<dbReference type="InParanoid" id="A0A165TI01"/>
<dbReference type="OrthoDB" id="3332319at2759"/>
<accession>A0A165TI01</accession>
<dbReference type="AlphaFoldDB" id="A0A165TI01"/>
<dbReference type="Proteomes" id="UP000076761">
    <property type="component" value="Unassembled WGS sequence"/>
</dbReference>
<feature type="region of interest" description="Disordered" evidence="1">
    <location>
        <begin position="669"/>
        <end position="851"/>
    </location>
</feature>
<gene>
    <name evidence="2" type="ORF">NEOLEDRAFT_1177287</name>
</gene>